<feature type="region of interest" description="Disordered" evidence="1">
    <location>
        <begin position="1"/>
        <end position="58"/>
    </location>
</feature>
<sequence length="237" mass="27335">MCGNTNARRQDRQSPRQDNVQQRGGLRQQQQPRFQRATTSGNIVTSQQTRTTPLQNHEKPYGFMNNNVYAKCDKDLCVTSAKGAGKGGVALLWHKQLDHLMSPLPIDDDRLIGVQLQLSPLQYMYFIQVYLPYSNHTSLIFRDYIDKLYDLWCSYSQWGTVVFLGDFNAKYTSDSPVTRASYSYVSYDDSCQTLIDCICIPAEIINWNKTRQEHISEYNTLLQDDTELNNIIHSELE</sequence>
<dbReference type="SUPFAM" id="SSF56219">
    <property type="entry name" value="DNase I-like"/>
    <property type="match status" value="1"/>
</dbReference>
<feature type="compositionally biased region" description="Low complexity" evidence="1">
    <location>
        <begin position="21"/>
        <end position="36"/>
    </location>
</feature>
<dbReference type="Gene3D" id="3.60.10.10">
    <property type="entry name" value="Endonuclease/exonuclease/phosphatase"/>
    <property type="match status" value="1"/>
</dbReference>
<keyword evidence="3" id="KW-1185">Reference proteome</keyword>
<evidence type="ECO:0000256" key="1">
    <source>
        <dbReference type="SAM" id="MobiDB-lite"/>
    </source>
</evidence>
<gene>
    <name evidence="2" type="ORF">MAR_014421</name>
</gene>
<dbReference type="Proteomes" id="UP001164746">
    <property type="component" value="Chromosome 15"/>
</dbReference>
<evidence type="ECO:0000313" key="3">
    <source>
        <dbReference type="Proteomes" id="UP001164746"/>
    </source>
</evidence>
<proteinExistence type="predicted"/>
<dbReference type="InterPro" id="IPR036691">
    <property type="entry name" value="Endo/exonu/phosph_ase_sf"/>
</dbReference>
<evidence type="ECO:0008006" key="4">
    <source>
        <dbReference type="Google" id="ProtNLM"/>
    </source>
</evidence>
<protein>
    <recommendedName>
        <fullName evidence="4">Endonuclease/exonuclease/phosphatase domain-containing protein</fullName>
    </recommendedName>
</protein>
<accession>A0ABY7G2P0</accession>
<name>A0ABY7G2P0_MYAAR</name>
<organism evidence="2 3">
    <name type="scientific">Mya arenaria</name>
    <name type="common">Soft-shell clam</name>
    <dbReference type="NCBI Taxonomy" id="6604"/>
    <lineage>
        <taxon>Eukaryota</taxon>
        <taxon>Metazoa</taxon>
        <taxon>Spiralia</taxon>
        <taxon>Lophotrochozoa</taxon>
        <taxon>Mollusca</taxon>
        <taxon>Bivalvia</taxon>
        <taxon>Autobranchia</taxon>
        <taxon>Heteroconchia</taxon>
        <taxon>Euheterodonta</taxon>
        <taxon>Imparidentia</taxon>
        <taxon>Neoheterodontei</taxon>
        <taxon>Myida</taxon>
        <taxon>Myoidea</taxon>
        <taxon>Myidae</taxon>
        <taxon>Mya</taxon>
    </lineage>
</organism>
<evidence type="ECO:0000313" key="2">
    <source>
        <dbReference type="EMBL" id="WAR28717.1"/>
    </source>
</evidence>
<reference evidence="2" key="1">
    <citation type="submission" date="2022-11" db="EMBL/GenBank/DDBJ databases">
        <title>Centuries of genome instability and evolution in soft-shell clam transmissible cancer (bioRxiv).</title>
        <authorList>
            <person name="Hart S.F.M."/>
            <person name="Yonemitsu M.A."/>
            <person name="Giersch R.M."/>
            <person name="Beal B.F."/>
            <person name="Arriagada G."/>
            <person name="Davis B.W."/>
            <person name="Ostrander E.A."/>
            <person name="Goff S.P."/>
            <person name="Metzger M.J."/>
        </authorList>
    </citation>
    <scope>NUCLEOTIDE SEQUENCE</scope>
    <source>
        <strain evidence="2">MELC-2E11</strain>
        <tissue evidence="2">Siphon/mantle</tissue>
    </source>
</reference>
<feature type="compositionally biased region" description="Polar residues" evidence="1">
    <location>
        <begin position="37"/>
        <end position="55"/>
    </location>
</feature>
<dbReference type="EMBL" id="CP111026">
    <property type="protein sequence ID" value="WAR28717.1"/>
    <property type="molecule type" value="Genomic_DNA"/>
</dbReference>
<feature type="non-terminal residue" evidence="2">
    <location>
        <position position="1"/>
    </location>
</feature>